<proteinExistence type="predicted"/>
<dbReference type="AlphaFoldDB" id="A0A1L4D3G0"/>
<dbReference type="KEGG" id="saqi:AXG55_12905"/>
<accession>A0A1L4D3G0</accession>
<dbReference type="STRING" id="1915309.AXG55_12905"/>
<dbReference type="OrthoDB" id="5296539at2"/>
<keyword evidence="2" id="KW-1185">Reference proteome</keyword>
<protein>
    <submittedName>
        <fullName evidence="1">Uncharacterized protein</fullName>
    </submittedName>
</protein>
<evidence type="ECO:0000313" key="2">
    <source>
        <dbReference type="Proteomes" id="UP000184731"/>
    </source>
</evidence>
<evidence type="ECO:0000313" key="1">
    <source>
        <dbReference type="EMBL" id="APJ04746.1"/>
    </source>
</evidence>
<reference evidence="1 2" key="1">
    <citation type="submission" date="2016-10" db="EMBL/GenBank/DDBJ databases">
        <title>Silvanigrella aquatica sp. nov., isolated from a freshwater lake located in the Black Forest, Germany, description of Silvanigrellaceae fam. nov., Silvanigrellales ord. nov., reclassification of the order Bdellovibrionales in the class Oligoflexia, reclassification of the families Bacteriovoracaceae and Halobacteriovoraceae in the new order Bacteriovoracales ord. nov., and reclassification of the family Pseudobacteriovoracaceae in the order Oligoflexiales.</title>
        <authorList>
            <person name="Hahn M.W."/>
            <person name="Schmidt J."/>
            <person name="Koll U."/>
            <person name="Rohde M."/>
            <person name="Verbag S."/>
            <person name="Pitt A."/>
            <person name="Nakai R."/>
            <person name="Naganuma T."/>
            <person name="Lang E."/>
        </authorList>
    </citation>
    <scope>NUCLEOTIDE SEQUENCE [LARGE SCALE GENOMIC DNA]</scope>
    <source>
        <strain evidence="1 2">MWH-Nonnen-W8red</strain>
    </source>
</reference>
<name>A0A1L4D3G0_9BACT</name>
<organism evidence="1 2">
    <name type="scientific">Silvanigrella aquatica</name>
    <dbReference type="NCBI Taxonomy" id="1915309"/>
    <lineage>
        <taxon>Bacteria</taxon>
        <taxon>Pseudomonadati</taxon>
        <taxon>Bdellovibrionota</taxon>
        <taxon>Oligoflexia</taxon>
        <taxon>Silvanigrellales</taxon>
        <taxon>Silvanigrellaceae</taxon>
        <taxon>Silvanigrella</taxon>
    </lineage>
</organism>
<gene>
    <name evidence="1" type="ORF">AXG55_12905</name>
</gene>
<sequence>MTQHVLIVKYTLLAFKEYFKCVKGSSHILNEDEFYIYLRESFSEKNSFMNLDSLEEALCDLFISNARTLCEMEALTFMSDENIPLYDKAKSNIEFASRKLNDFIITNNLFQNVTLTDQDWRKILAIADCFKEWTHDSQFFEFSFEEKLNLLKESPLISLCHL</sequence>
<dbReference type="EMBL" id="CP017834">
    <property type="protein sequence ID" value="APJ04746.1"/>
    <property type="molecule type" value="Genomic_DNA"/>
</dbReference>
<dbReference type="RefSeq" id="WP_148698504.1">
    <property type="nucleotide sequence ID" value="NZ_CP017834.1"/>
</dbReference>
<dbReference type="Proteomes" id="UP000184731">
    <property type="component" value="Chromosome"/>
</dbReference>